<keyword evidence="4" id="KW-0496">Mitochondrion</keyword>
<evidence type="ECO:0000256" key="5">
    <source>
        <dbReference type="ARBA" id="ARBA00023274"/>
    </source>
</evidence>
<dbReference type="InterPro" id="IPR044443">
    <property type="entry name" value="Ribosomal_mL44_DSRM_fung"/>
</dbReference>
<dbReference type="EMBL" id="KV454289">
    <property type="protein sequence ID" value="ODQ76447.1"/>
    <property type="molecule type" value="Genomic_DNA"/>
</dbReference>
<dbReference type="PROSITE" id="PS50137">
    <property type="entry name" value="DS_RBD"/>
    <property type="match status" value="1"/>
</dbReference>
<evidence type="ECO:0000313" key="12">
    <source>
        <dbReference type="Proteomes" id="UP000094385"/>
    </source>
</evidence>
<dbReference type="InterPro" id="IPR000999">
    <property type="entry name" value="RNase_III_dom"/>
</dbReference>
<evidence type="ECO:0000256" key="7">
    <source>
        <dbReference type="ARBA" id="ARBA00035187"/>
    </source>
</evidence>
<dbReference type="Gene3D" id="3.30.160.20">
    <property type="match status" value="1"/>
</dbReference>
<evidence type="ECO:0000259" key="10">
    <source>
        <dbReference type="PROSITE" id="PS50142"/>
    </source>
</evidence>
<dbReference type="AlphaFoldDB" id="A0A1E3QHH0"/>
<dbReference type="GO" id="GO:0006396">
    <property type="term" value="P:RNA processing"/>
    <property type="evidence" value="ECO:0007669"/>
    <property type="project" value="InterPro"/>
</dbReference>
<dbReference type="InterPro" id="IPR036389">
    <property type="entry name" value="RNase_III_sf"/>
</dbReference>
<sequence length="637" mass="72352">MRILRQINRCPIIPTIVHRRTPVFQQLRLASIYKQALNNPKRFAPPSIAPRGERRMEEANFQVLNSERETLRSPTATGYRKGNALRRIKLFKILYNRLRRQQRLAENEVVQREMVKHETDRRRRLQKVMGYRQDARVEAIILKKMSSRGRVLRLRKLPIRSKQPPAYRKLMDSLNRVRYEALYNAYLKWSRSKIRNNEVPSFNAFRYKPSTPAEAEAQRARQAQVLLQPLPSSRFLLYRERFRSPVPVDECLYPTSIVTHRKLLQLPVERTPYQLTRKIHVPPPARLPDLTNATAENRDAHQSEEGKIIKLEEATVAKSSALVALHARLGLSKNFPLTTLARALNCESSSLAKVYPSNGCLAALGKEFLELYVLEFIVCKYPRLPKEVMQEARWAYVGEDALASIGHHWGVSREKPSVAAPAKRSVTKRKGGDNVEDVGFTVATSLVLPEGFGMLKYGRLVVRRVNGLTEYAEVDEYGNQDEYTGFQRYSDAMSSFVKAVVGGVYIHDGESAAKKFIRDHILSRKVDIGSLFKIVQPTRELSRLCAREKLAPPISRMIAETGRLSRGPMFVVGVYSGSNVLGTGEGTSIKEAETGAAINALKGWYLYSPPVVTFPSDIKSEDDYFKPLYIDAGQVLV</sequence>
<evidence type="ECO:0000256" key="3">
    <source>
        <dbReference type="ARBA" id="ARBA00022980"/>
    </source>
</evidence>
<dbReference type="STRING" id="675824.A0A1E3QHH0"/>
<dbReference type="SUPFAM" id="SSF54768">
    <property type="entry name" value="dsRNA-binding domain-like"/>
    <property type="match status" value="1"/>
</dbReference>
<keyword evidence="3" id="KW-0689">Ribosomal protein</keyword>
<dbReference type="OrthoDB" id="67027at2759"/>
<evidence type="ECO:0000256" key="1">
    <source>
        <dbReference type="ARBA" id="ARBA00004173"/>
    </source>
</evidence>
<keyword evidence="5" id="KW-0687">Ribonucleoprotein</keyword>
<evidence type="ECO:0000256" key="4">
    <source>
        <dbReference type="ARBA" id="ARBA00023128"/>
    </source>
</evidence>
<dbReference type="Pfam" id="PF22892">
    <property type="entry name" value="DSRM_MRPL44"/>
    <property type="match status" value="1"/>
</dbReference>
<evidence type="ECO:0000256" key="6">
    <source>
        <dbReference type="ARBA" id="ARBA00024034"/>
    </source>
</evidence>
<evidence type="ECO:0000256" key="2">
    <source>
        <dbReference type="ARBA" id="ARBA00022884"/>
    </source>
</evidence>
<name>A0A1E3QHH0_LIPST</name>
<evidence type="ECO:0000313" key="11">
    <source>
        <dbReference type="EMBL" id="ODQ76447.1"/>
    </source>
</evidence>
<dbReference type="GO" id="GO:0005739">
    <property type="term" value="C:mitochondrion"/>
    <property type="evidence" value="ECO:0007669"/>
    <property type="project" value="TreeGrafter"/>
</dbReference>
<accession>A0A1E3QHH0</accession>
<organism evidence="11 12">
    <name type="scientific">Lipomyces starkeyi NRRL Y-11557</name>
    <dbReference type="NCBI Taxonomy" id="675824"/>
    <lineage>
        <taxon>Eukaryota</taxon>
        <taxon>Fungi</taxon>
        <taxon>Dikarya</taxon>
        <taxon>Ascomycota</taxon>
        <taxon>Saccharomycotina</taxon>
        <taxon>Lipomycetes</taxon>
        <taxon>Lipomycetales</taxon>
        <taxon>Lipomycetaceae</taxon>
        <taxon>Lipomyces</taxon>
    </lineage>
</organism>
<keyword evidence="12" id="KW-1185">Reference proteome</keyword>
<dbReference type="Proteomes" id="UP000094385">
    <property type="component" value="Unassembled WGS sequence"/>
</dbReference>
<dbReference type="GO" id="GO:0003735">
    <property type="term" value="F:structural constituent of ribosome"/>
    <property type="evidence" value="ECO:0007669"/>
    <property type="project" value="TreeGrafter"/>
</dbReference>
<dbReference type="GO" id="GO:0004525">
    <property type="term" value="F:ribonuclease III activity"/>
    <property type="evidence" value="ECO:0007669"/>
    <property type="project" value="InterPro"/>
</dbReference>
<proteinExistence type="inferred from homology"/>
<feature type="domain" description="RNase III" evidence="10">
    <location>
        <begin position="322"/>
        <end position="509"/>
    </location>
</feature>
<dbReference type="InterPro" id="IPR014720">
    <property type="entry name" value="dsRBD_dom"/>
</dbReference>
<dbReference type="InterPro" id="IPR044444">
    <property type="entry name" value="Ribosomal_mL44_DSRM_metazoa"/>
</dbReference>
<feature type="domain" description="DRBM" evidence="9">
    <location>
        <begin position="536"/>
        <end position="606"/>
    </location>
</feature>
<dbReference type="PANTHER" id="PTHR11207">
    <property type="entry name" value="RIBONUCLEASE III"/>
    <property type="match status" value="1"/>
</dbReference>
<gene>
    <name evidence="11" type="ORF">LIPSTDRAFT_381</name>
</gene>
<comment type="subcellular location">
    <subcellularLocation>
        <location evidence="1">Mitochondrion</location>
    </subcellularLocation>
</comment>
<keyword evidence="2 8" id="KW-0694">RNA-binding</keyword>
<dbReference type="Gene3D" id="1.10.1520.10">
    <property type="entry name" value="Ribonuclease III domain"/>
    <property type="match status" value="1"/>
</dbReference>
<evidence type="ECO:0000259" key="9">
    <source>
        <dbReference type="PROSITE" id="PS50137"/>
    </source>
</evidence>
<dbReference type="PROSITE" id="PS50142">
    <property type="entry name" value="RNASE_3_2"/>
    <property type="match status" value="1"/>
</dbReference>
<evidence type="ECO:0000256" key="8">
    <source>
        <dbReference type="PROSITE-ProRule" id="PRU00266"/>
    </source>
</evidence>
<dbReference type="GO" id="GO:0003725">
    <property type="term" value="F:double-stranded RNA binding"/>
    <property type="evidence" value="ECO:0007669"/>
    <property type="project" value="InterPro"/>
</dbReference>
<dbReference type="SUPFAM" id="SSF69065">
    <property type="entry name" value="RNase III domain-like"/>
    <property type="match status" value="1"/>
</dbReference>
<comment type="similarity">
    <text evidence="6">Belongs to the ribonuclease III family. Mitochondrion-specific ribosomal protein mL44 subfamily.</text>
</comment>
<dbReference type="SMART" id="SM00535">
    <property type="entry name" value="RIBOc"/>
    <property type="match status" value="1"/>
</dbReference>
<reference evidence="11 12" key="1">
    <citation type="journal article" date="2016" name="Proc. Natl. Acad. Sci. U.S.A.">
        <title>Comparative genomics of biotechnologically important yeasts.</title>
        <authorList>
            <person name="Riley R."/>
            <person name="Haridas S."/>
            <person name="Wolfe K.H."/>
            <person name="Lopes M.R."/>
            <person name="Hittinger C.T."/>
            <person name="Goeker M."/>
            <person name="Salamov A.A."/>
            <person name="Wisecaver J.H."/>
            <person name="Long T.M."/>
            <person name="Calvey C.H."/>
            <person name="Aerts A.L."/>
            <person name="Barry K.W."/>
            <person name="Choi C."/>
            <person name="Clum A."/>
            <person name="Coughlan A.Y."/>
            <person name="Deshpande S."/>
            <person name="Douglass A.P."/>
            <person name="Hanson S.J."/>
            <person name="Klenk H.-P."/>
            <person name="LaButti K.M."/>
            <person name="Lapidus A."/>
            <person name="Lindquist E.A."/>
            <person name="Lipzen A.M."/>
            <person name="Meier-Kolthoff J.P."/>
            <person name="Ohm R.A."/>
            <person name="Otillar R.P."/>
            <person name="Pangilinan J.L."/>
            <person name="Peng Y."/>
            <person name="Rokas A."/>
            <person name="Rosa C.A."/>
            <person name="Scheuner C."/>
            <person name="Sibirny A.A."/>
            <person name="Slot J.C."/>
            <person name="Stielow J.B."/>
            <person name="Sun H."/>
            <person name="Kurtzman C.P."/>
            <person name="Blackwell M."/>
            <person name="Grigoriev I.V."/>
            <person name="Jeffries T.W."/>
        </authorList>
    </citation>
    <scope>NUCLEOTIDE SEQUENCE [LARGE SCALE GENOMIC DNA]</scope>
    <source>
        <strain evidence="11 12">NRRL Y-11557</strain>
    </source>
</reference>
<dbReference type="CDD" id="cd19873">
    <property type="entry name" value="DSRM_MRPL3_like"/>
    <property type="match status" value="1"/>
</dbReference>
<dbReference type="PANTHER" id="PTHR11207:SF32">
    <property type="entry name" value="LARGE RIBOSOMAL SUBUNIT PROTEIN ML44"/>
    <property type="match status" value="1"/>
</dbReference>
<protein>
    <recommendedName>
        <fullName evidence="7">Large ribosomal subunit protein mL44</fullName>
    </recommendedName>
</protein>
<dbReference type="SMART" id="SM00358">
    <property type="entry name" value="DSRM"/>
    <property type="match status" value="1"/>
</dbReference>